<keyword evidence="1" id="KW-0805">Transcription regulation</keyword>
<dbReference type="AlphaFoldDB" id="A0A239LF86"/>
<dbReference type="SUPFAM" id="SSF48498">
    <property type="entry name" value="Tetracyclin repressor-like, C-terminal domain"/>
    <property type="match status" value="1"/>
</dbReference>
<dbReference type="Proteomes" id="UP000198327">
    <property type="component" value="Unassembled WGS sequence"/>
</dbReference>
<evidence type="ECO:0000256" key="4">
    <source>
        <dbReference type="PROSITE-ProRule" id="PRU00335"/>
    </source>
</evidence>
<evidence type="ECO:0000256" key="3">
    <source>
        <dbReference type="ARBA" id="ARBA00023163"/>
    </source>
</evidence>
<keyword evidence="2 4" id="KW-0238">DNA-binding</keyword>
<evidence type="ECO:0000313" key="7">
    <source>
        <dbReference type="Proteomes" id="UP000198327"/>
    </source>
</evidence>
<dbReference type="InterPro" id="IPR001647">
    <property type="entry name" value="HTH_TetR"/>
</dbReference>
<evidence type="ECO:0000313" key="6">
    <source>
        <dbReference type="EMBL" id="SNT29131.1"/>
    </source>
</evidence>
<sequence length="198" mass="21513">MESDVRKAGRPRSFDPDEALERALMVFWQHGYDGASIAQLQEATSLSAPSLYRAFDSKERLFERAVQRYQEQYGFGIRSDLPLPDAVTEYLERAAREFTTEPGRGCLVSTGLLATSPDSKVAAAVVEAERDRALSSLRDRLHTAVVDGELDPAADVDGLARTLAALIQGMSVQARDGASSSQLLKIARAGVALVRANM</sequence>
<feature type="domain" description="HTH tetR-type" evidence="5">
    <location>
        <begin position="13"/>
        <end position="73"/>
    </location>
</feature>
<dbReference type="OrthoDB" id="9805134at2"/>
<dbReference type="InterPro" id="IPR036271">
    <property type="entry name" value="Tet_transcr_reg_TetR-rel_C_sf"/>
</dbReference>
<reference evidence="7" key="1">
    <citation type="submission" date="2017-06" db="EMBL/GenBank/DDBJ databases">
        <authorList>
            <person name="Varghese N."/>
            <person name="Submissions S."/>
        </authorList>
    </citation>
    <scope>NUCLEOTIDE SEQUENCE [LARGE SCALE GENOMIC DNA]</scope>
    <source>
        <strain evidence="7">JCM 23211</strain>
    </source>
</reference>
<dbReference type="Gene3D" id="1.10.357.10">
    <property type="entry name" value="Tetracycline Repressor, domain 2"/>
    <property type="match status" value="1"/>
</dbReference>
<evidence type="ECO:0000259" key="5">
    <source>
        <dbReference type="PROSITE" id="PS50977"/>
    </source>
</evidence>
<dbReference type="PROSITE" id="PS01081">
    <property type="entry name" value="HTH_TETR_1"/>
    <property type="match status" value="1"/>
</dbReference>
<protein>
    <submittedName>
        <fullName evidence="6">DNA-binding transcriptional regulator, AcrR family</fullName>
    </submittedName>
</protein>
<dbReference type="InterPro" id="IPR009057">
    <property type="entry name" value="Homeodomain-like_sf"/>
</dbReference>
<evidence type="ECO:0000256" key="1">
    <source>
        <dbReference type="ARBA" id="ARBA00023015"/>
    </source>
</evidence>
<dbReference type="InterPro" id="IPR023772">
    <property type="entry name" value="DNA-bd_HTH_TetR-type_CS"/>
</dbReference>
<dbReference type="RefSeq" id="WP_089249635.1">
    <property type="nucleotide sequence ID" value="NZ_FZOW01000013.1"/>
</dbReference>
<name>A0A239LF86_9NOCA</name>
<keyword evidence="7" id="KW-1185">Reference proteome</keyword>
<dbReference type="SUPFAM" id="SSF46689">
    <property type="entry name" value="Homeodomain-like"/>
    <property type="match status" value="1"/>
</dbReference>
<proteinExistence type="predicted"/>
<gene>
    <name evidence="6" type="ORF">SAMN05421642_11311</name>
</gene>
<dbReference type="PANTHER" id="PTHR47506">
    <property type="entry name" value="TRANSCRIPTIONAL REGULATORY PROTEIN"/>
    <property type="match status" value="1"/>
</dbReference>
<organism evidence="6 7">
    <name type="scientific">Rhodococcoides kyotonense</name>
    <dbReference type="NCBI Taxonomy" id="398843"/>
    <lineage>
        <taxon>Bacteria</taxon>
        <taxon>Bacillati</taxon>
        <taxon>Actinomycetota</taxon>
        <taxon>Actinomycetes</taxon>
        <taxon>Mycobacteriales</taxon>
        <taxon>Nocardiaceae</taxon>
        <taxon>Rhodococcoides</taxon>
    </lineage>
</organism>
<dbReference type="Pfam" id="PF00440">
    <property type="entry name" value="TetR_N"/>
    <property type="match status" value="1"/>
</dbReference>
<dbReference type="Gene3D" id="1.10.10.60">
    <property type="entry name" value="Homeodomain-like"/>
    <property type="match status" value="1"/>
</dbReference>
<feature type="DNA-binding region" description="H-T-H motif" evidence="4">
    <location>
        <begin position="36"/>
        <end position="55"/>
    </location>
</feature>
<accession>A0A239LF86</accession>
<dbReference type="GO" id="GO:0003677">
    <property type="term" value="F:DNA binding"/>
    <property type="evidence" value="ECO:0007669"/>
    <property type="project" value="UniProtKB-UniRule"/>
</dbReference>
<dbReference type="PANTHER" id="PTHR47506:SF1">
    <property type="entry name" value="HTH-TYPE TRANSCRIPTIONAL REGULATOR YJDC"/>
    <property type="match status" value="1"/>
</dbReference>
<dbReference type="EMBL" id="FZOW01000013">
    <property type="protein sequence ID" value="SNT29131.1"/>
    <property type="molecule type" value="Genomic_DNA"/>
</dbReference>
<dbReference type="PROSITE" id="PS50977">
    <property type="entry name" value="HTH_TETR_2"/>
    <property type="match status" value="1"/>
</dbReference>
<keyword evidence="3" id="KW-0804">Transcription</keyword>
<evidence type="ECO:0000256" key="2">
    <source>
        <dbReference type="ARBA" id="ARBA00023125"/>
    </source>
</evidence>